<dbReference type="EMBL" id="GGFM01010703">
    <property type="protein sequence ID" value="MBW31454.1"/>
    <property type="molecule type" value="Transcribed_RNA"/>
</dbReference>
<protein>
    <submittedName>
        <fullName evidence="2">Putative secreted peptide</fullName>
    </submittedName>
</protein>
<feature type="chain" id="PRO_5014811468" evidence="1">
    <location>
        <begin position="17"/>
        <end position="77"/>
    </location>
</feature>
<dbReference type="AlphaFoldDB" id="A0A2M3ZSA7"/>
<accession>A0A2M3ZSA7</accession>
<name>A0A2M3ZSA7_9DIPT</name>
<keyword evidence="1" id="KW-0732">Signal</keyword>
<reference evidence="2" key="1">
    <citation type="submission" date="2018-01" db="EMBL/GenBank/DDBJ databases">
        <title>An insight into the sialome of Amazonian anophelines.</title>
        <authorList>
            <person name="Ribeiro J.M."/>
            <person name="Scarpassa V."/>
            <person name="Calvo E."/>
        </authorList>
    </citation>
    <scope>NUCLEOTIDE SEQUENCE</scope>
    <source>
        <tissue evidence="2">Salivary glands</tissue>
    </source>
</reference>
<organism evidence="2">
    <name type="scientific">Anopheles braziliensis</name>
    <dbReference type="NCBI Taxonomy" id="58242"/>
    <lineage>
        <taxon>Eukaryota</taxon>
        <taxon>Metazoa</taxon>
        <taxon>Ecdysozoa</taxon>
        <taxon>Arthropoda</taxon>
        <taxon>Hexapoda</taxon>
        <taxon>Insecta</taxon>
        <taxon>Pterygota</taxon>
        <taxon>Neoptera</taxon>
        <taxon>Endopterygota</taxon>
        <taxon>Diptera</taxon>
        <taxon>Nematocera</taxon>
        <taxon>Culicoidea</taxon>
        <taxon>Culicidae</taxon>
        <taxon>Anophelinae</taxon>
        <taxon>Anopheles</taxon>
    </lineage>
</organism>
<evidence type="ECO:0000256" key="1">
    <source>
        <dbReference type="SAM" id="SignalP"/>
    </source>
</evidence>
<feature type="signal peptide" evidence="1">
    <location>
        <begin position="1"/>
        <end position="16"/>
    </location>
</feature>
<sequence length="77" mass="8810">MMMPLLLLLPLSIVGASFRSVLVASWWRPGRRRLFRARQTINSLPSDLGSGHYQVQKPSCCFVEERFPFPRCVVFVG</sequence>
<evidence type="ECO:0000313" key="2">
    <source>
        <dbReference type="EMBL" id="MBW31454.1"/>
    </source>
</evidence>
<proteinExistence type="predicted"/>